<dbReference type="InterPro" id="IPR001138">
    <property type="entry name" value="Zn2Cys6_DnaBD"/>
</dbReference>
<dbReference type="Pfam" id="PF00172">
    <property type="entry name" value="Zn_clus"/>
    <property type="match status" value="1"/>
</dbReference>
<dbReference type="Gene3D" id="4.10.240.10">
    <property type="entry name" value="Zn(2)-C6 fungal-type DNA-binding domain"/>
    <property type="match status" value="1"/>
</dbReference>
<organism evidence="3 4">
    <name type="scientific">Mollisia scopiformis</name>
    <name type="common">Conifer needle endophyte fungus</name>
    <name type="synonym">Phialocephala scopiformis</name>
    <dbReference type="NCBI Taxonomy" id="149040"/>
    <lineage>
        <taxon>Eukaryota</taxon>
        <taxon>Fungi</taxon>
        <taxon>Dikarya</taxon>
        <taxon>Ascomycota</taxon>
        <taxon>Pezizomycotina</taxon>
        <taxon>Leotiomycetes</taxon>
        <taxon>Helotiales</taxon>
        <taxon>Mollisiaceae</taxon>
        <taxon>Mollisia</taxon>
    </lineage>
</organism>
<dbReference type="RefSeq" id="XP_018070768.1">
    <property type="nucleotide sequence ID" value="XM_018221165.1"/>
</dbReference>
<gene>
    <name evidence="3" type="ORF">LY89DRAFT_749024</name>
</gene>
<dbReference type="PROSITE" id="PS00463">
    <property type="entry name" value="ZN2_CY6_FUNGAL_1"/>
    <property type="match status" value="1"/>
</dbReference>
<feature type="domain" description="Zn(2)-C6 fungal-type" evidence="2">
    <location>
        <begin position="64"/>
        <end position="92"/>
    </location>
</feature>
<evidence type="ECO:0000259" key="2">
    <source>
        <dbReference type="PROSITE" id="PS50048"/>
    </source>
</evidence>
<dbReference type="OrthoDB" id="3525185at2759"/>
<accession>A0A194X8B5</accession>
<dbReference type="PANTHER" id="PTHR38111">
    <property type="entry name" value="ZN(2)-C6 FUNGAL-TYPE DOMAIN-CONTAINING PROTEIN-RELATED"/>
    <property type="match status" value="1"/>
</dbReference>
<protein>
    <recommendedName>
        <fullName evidence="2">Zn(2)-C6 fungal-type domain-containing protein</fullName>
    </recommendedName>
</protein>
<dbReference type="AlphaFoldDB" id="A0A194X8B5"/>
<dbReference type="SMART" id="SM00066">
    <property type="entry name" value="GAL4"/>
    <property type="match status" value="1"/>
</dbReference>
<dbReference type="GO" id="GO:0000981">
    <property type="term" value="F:DNA-binding transcription factor activity, RNA polymerase II-specific"/>
    <property type="evidence" value="ECO:0007669"/>
    <property type="project" value="InterPro"/>
</dbReference>
<name>A0A194X8B5_MOLSC</name>
<keyword evidence="1" id="KW-0539">Nucleus</keyword>
<dbReference type="EMBL" id="KQ947416">
    <property type="protein sequence ID" value="KUJ16413.1"/>
    <property type="molecule type" value="Genomic_DNA"/>
</dbReference>
<dbReference type="KEGG" id="psco:LY89DRAFT_749024"/>
<proteinExistence type="predicted"/>
<dbReference type="InParanoid" id="A0A194X8B5"/>
<evidence type="ECO:0000256" key="1">
    <source>
        <dbReference type="ARBA" id="ARBA00023242"/>
    </source>
</evidence>
<reference evidence="3 4" key="1">
    <citation type="submission" date="2015-10" db="EMBL/GenBank/DDBJ databases">
        <title>Full genome of DAOMC 229536 Phialocephala scopiformis, a fungal endophyte of spruce producing the potent anti-insectan compound rugulosin.</title>
        <authorList>
            <consortium name="DOE Joint Genome Institute"/>
            <person name="Walker A.K."/>
            <person name="Frasz S.L."/>
            <person name="Seifert K.A."/>
            <person name="Miller J.D."/>
            <person name="Mondo S.J."/>
            <person name="Labutti K."/>
            <person name="Lipzen A."/>
            <person name="Dockter R."/>
            <person name="Kennedy M."/>
            <person name="Grigoriev I.V."/>
            <person name="Spatafora J.W."/>
        </authorList>
    </citation>
    <scope>NUCLEOTIDE SEQUENCE [LARGE SCALE GENOMIC DNA]</scope>
    <source>
        <strain evidence="3 4">CBS 120377</strain>
    </source>
</reference>
<dbReference type="CDD" id="cd00067">
    <property type="entry name" value="GAL4"/>
    <property type="match status" value="1"/>
</dbReference>
<dbReference type="SUPFAM" id="SSF57701">
    <property type="entry name" value="Zn2/Cys6 DNA-binding domain"/>
    <property type="match status" value="1"/>
</dbReference>
<dbReference type="InterPro" id="IPR053178">
    <property type="entry name" value="Osmoadaptation_assoc"/>
</dbReference>
<keyword evidence="4" id="KW-1185">Reference proteome</keyword>
<evidence type="ECO:0000313" key="3">
    <source>
        <dbReference type="EMBL" id="KUJ16413.1"/>
    </source>
</evidence>
<dbReference type="PANTHER" id="PTHR38111:SF2">
    <property type="entry name" value="FINGER DOMAIN PROTEIN, PUTATIVE (AFU_ORTHOLOGUE AFUA_1G01560)-RELATED"/>
    <property type="match status" value="1"/>
</dbReference>
<dbReference type="GeneID" id="28830891"/>
<sequence>MLRRTVSAGLTSRLPLIAERPFLSTADLGHPDCQPVLDEPSDQDSKADGELEHVKYSIPCQHNACQTCRRRRVKCDLTEPVCERCLKAKIPCRGYSKDLKFVDEKGRAQKRVQIKHEAYLQSIQADAEKIRASRKLELRCSSEAVPPELSLVAFQEHVQMSHMDSKLFEGAKILAPWTTARYDGEDSYTATQTMRALGSVYYGRMYRHKESLDQSMIYYSKAIRLLASDLQDPKSVYEASSLNNILSLCIFEMMASPSGQGLIGHQFGIERLVEAWTPEKFRQQPEQMILDNCRLAMSYVHMDVRKRSFLEQPKWLNVPWSKEPESKTLFARLCDKICPLPGLLEDMENLRLGGDVSPKLLPSLCENIQVKIHDLYIWRAAWEKENGACCVTFQSRDPRIPFSALLQFKTLQQAFEISLYDTILLTLFRMGRVLMGPNFAPVASATTSLSRTNIALLRPSDSKTVQDIAREILRIVEYAISDPHQSAGCFQMLFPLRAALEVFKPGSKEWDYLSKCFDDIADKGGFEMSRGVMPSGLCGRFLMDEYINT</sequence>
<dbReference type="GO" id="GO:0008270">
    <property type="term" value="F:zinc ion binding"/>
    <property type="evidence" value="ECO:0007669"/>
    <property type="project" value="InterPro"/>
</dbReference>
<dbReference type="InterPro" id="IPR036864">
    <property type="entry name" value="Zn2-C6_fun-type_DNA-bd_sf"/>
</dbReference>
<dbReference type="PROSITE" id="PS50048">
    <property type="entry name" value="ZN2_CY6_FUNGAL_2"/>
    <property type="match status" value="1"/>
</dbReference>
<dbReference type="Proteomes" id="UP000070700">
    <property type="component" value="Unassembled WGS sequence"/>
</dbReference>
<evidence type="ECO:0000313" key="4">
    <source>
        <dbReference type="Proteomes" id="UP000070700"/>
    </source>
</evidence>